<accession>A0A9Q3KDI7</accession>
<evidence type="ECO:0000256" key="1">
    <source>
        <dbReference type="SAM" id="MobiDB-lite"/>
    </source>
</evidence>
<dbReference type="AlphaFoldDB" id="A0A9Q3KDI7"/>
<feature type="region of interest" description="Disordered" evidence="1">
    <location>
        <begin position="38"/>
        <end position="78"/>
    </location>
</feature>
<dbReference type="Proteomes" id="UP000765509">
    <property type="component" value="Unassembled WGS sequence"/>
</dbReference>
<name>A0A9Q3KDI7_9BASI</name>
<feature type="compositionally biased region" description="Polar residues" evidence="1">
    <location>
        <begin position="1"/>
        <end position="17"/>
    </location>
</feature>
<comment type="caution">
    <text evidence="2">The sequence shown here is derived from an EMBL/GenBank/DDBJ whole genome shotgun (WGS) entry which is preliminary data.</text>
</comment>
<organism evidence="2 3">
    <name type="scientific">Austropuccinia psidii MF-1</name>
    <dbReference type="NCBI Taxonomy" id="1389203"/>
    <lineage>
        <taxon>Eukaryota</taxon>
        <taxon>Fungi</taxon>
        <taxon>Dikarya</taxon>
        <taxon>Basidiomycota</taxon>
        <taxon>Pucciniomycotina</taxon>
        <taxon>Pucciniomycetes</taxon>
        <taxon>Pucciniales</taxon>
        <taxon>Sphaerophragmiaceae</taxon>
        <taxon>Austropuccinia</taxon>
    </lineage>
</organism>
<feature type="compositionally biased region" description="Basic and acidic residues" evidence="1">
    <location>
        <begin position="69"/>
        <end position="78"/>
    </location>
</feature>
<gene>
    <name evidence="2" type="ORF">O181_118251</name>
</gene>
<evidence type="ECO:0000313" key="2">
    <source>
        <dbReference type="EMBL" id="MBW0578536.1"/>
    </source>
</evidence>
<protein>
    <submittedName>
        <fullName evidence="2">Uncharacterized protein</fullName>
    </submittedName>
</protein>
<keyword evidence="3" id="KW-1185">Reference proteome</keyword>
<feature type="region of interest" description="Disordered" evidence="1">
    <location>
        <begin position="1"/>
        <end position="26"/>
    </location>
</feature>
<evidence type="ECO:0000313" key="3">
    <source>
        <dbReference type="Proteomes" id="UP000765509"/>
    </source>
</evidence>
<reference evidence="2" key="1">
    <citation type="submission" date="2021-03" db="EMBL/GenBank/DDBJ databases">
        <title>Draft genome sequence of rust myrtle Austropuccinia psidii MF-1, a brazilian biotype.</title>
        <authorList>
            <person name="Quecine M.C."/>
            <person name="Pachon D.M.R."/>
            <person name="Bonatelli M.L."/>
            <person name="Correr F.H."/>
            <person name="Franceschini L.M."/>
            <person name="Leite T.F."/>
            <person name="Margarido G.R.A."/>
            <person name="Almeida C.A."/>
            <person name="Ferrarezi J.A."/>
            <person name="Labate C.A."/>
        </authorList>
    </citation>
    <scope>NUCLEOTIDE SEQUENCE</scope>
    <source>
        <strain evidence="2">MF-1</strain>
    </source>
</reference>
<proteinExistence type="predicted"/>
<sequence length="78" mass="8218">MQAQHSPPANHTTSQRNPAVLTPTARVPLECTPSVHQLSANLDRGSPKKGAAPVTGALMEARGPGTQESRTHLEGSKR</sequence>
<dbReference type="EMBL" id="AVOT02102969">
    <property type="protein sequence ID" value="MBW0578536.1"/>
    <property type="molecule type" value="Genomic_DNA"/>
</dbReference>